<sequence>MIREDSHDCFRSVAGTVGQAAAILGMLCRDPADLAAAHARLVVVADRSDALVCELFGVPDAAGRCALGRALHSVVVHLRTAAERASGHRATTLVDELTEVIGIVEECGQHTARSLTAPLNSIEAQRYRAEIRRLADDADDAFRRLFARWYFDTDDLMAVAEMRDLGDELENVVQAFESVADAMLVTDRRPG</sequence>
<proteinExistence type="predicted"/>
<name>A0ABN6TYU8_9NOCA</name>
<keyword evidence="2" id="KW-1185">Reference proteome</keyword>
<gene>
    <name evidence="1" type="ORF">IFM12276_10920</name>
</gene>
<accession>A0ABN6TYU8</accession>
<protein>
    <recommendedName>
        <fullName evidence="3">DUF47 family protein</fullName>
    </recommendedName>
</protein>
<dbReference type="Gene3D" id="1.20.58.220">
    <property type="entry name" value="Phosphate transport system protein phou homolog 2, domain 2"/>
    <property type="match status" value="1"/>
</dbReference>
<reference evidence="1 2" key="1">
    <citation type="submission" date="2022-11" db="EMBL/GenBank/DDBJ databases">
        <title>Genome Sequencing of Nocardia sp. ON39_IFM12276 and assembly.</title>
        <authorList>
            <person name="Shimojima M."/>
            <person name="Toyokawa M."/>
            <person name="Uesaka K."/>
        </authorList>
    </citation>
    <scope>NUCLEOTIDE SEQUENCE [LARGE SCALE GENOMIC DNA]</scope>
    <source>
        <strain evidence="1 2">IFM 12276</strain>
    </source>
</reference>
<dbReference type="EMBL" id="AP026978">
    <property type="protein sequence ID" value="BDT98063.1"/>
    <property type="molecule type" value="Genomic_DNA"/>
</dbReference>
<dbReference type="InterPro" id="IPR038078">
    <property type="entry name" value="PhoU-like_sf"/>
</dbReference>
<organism evidence="1 2">
    <name type="scientific">Nocardia sputorum</name>
    <dbReference type="NCBI Taxonomy" id="2984338"/>
    <lineage>
        <taxon>Bacteria</taxon>
        <taxon>Bacillati</taxon>
        <taxon>Actinomycetota</taxon>
        <taxon>Actinomycetes</taxon>
        <taxon>Mycobacteriales</taxon>
        <taxon>Nocardiaceae</taxon>
        <taxon>Nocardia</taxon>
    </lineage>
</organism>
<evidence type="ECO:0008006" key="3">
    <source>
        <dbReference type="Google" id="ProtNLM"/>
    </source>
</evidence>
<evidence type="ECO:0000313" key="2">
    <source>
        <dbReference type="Proteomes" id="UP001317870"/>
    </source>
</evidence>
<evidence type="ECO:0000313" key="1">
    <source>
        <dbReference type="EMBL" id="BDT98063.1"/>
    </source>
</evidence>
<dbReference type="Proteomes" id="UP001317870">
    <property type="component" value="Chromosome"/>
</dbReference>